<protein>
    <recommendedName>
        <fullName evidence="1">N-acetyltransferase domain-containing protein</fullName>
    </recommendedName>
</protein>
<dbReference type="Proteomes" id="UP000620156">
    <property type="component" value="Unassembled WGS sequence"/>
</dbReference>
<dbReference type="Gene3D" id="3.40.630.30">
    <property type="match status" value="1"/>
</dbReference>
<organism evidence="2 3">
    <name type="scientific">Streptomyces ruber</name>
    <dbReference type="NCBI Taxonomy" id="83378"/>
    <lineage>
        <taxon>Bacteria</taxon>
        <taxon>Bacillati</taxon>
        <taxon>Actinomycetota</taxon>
        <taxon>Actinomycetes</taxon>
        <taxon>Kitasatosporales</taxon>
        <taxon>Streptomycetaceae</taxon>
        <taxon>Streptomyces</taxon>
    </lineage>
</organism>
<name>A0A918B910_9ACTN</name>
<reference evidence="2" key="2">
    <citation type="submission" date="2020-09" db="EMBL/GenBank/DDBJ databases">
        <authorList>
            <person name="Sun Q."/>
            <person name="Ohkuma M."/>
        </authorList>
    </citation>
    <scope>NUCLEOTIDE SEQUENCE</scope>
    <source>
        <strain evidence="2">JCM 3131</strain>
    </source>
</reference>
<feature type="domain" description="N-acetyltransferase" evidence="1">
    <location>
        <begin position="1"/>
        <end position="138"/>
    </location>
</feature>
<reference evidence="2" key="1">
    <citation type="journal article" date="2014" name="Int. J. Syst. Evol. Microbiol.">
        <title>Complete genome sequence of Corynebacterium casei LMG S-19264T (=DSM 44701T), isolated from a smear-ripened cheese.</title>
        <authorList>
            <consortium name="US DOE Joint Genome Institute (JGI-PGF)"/>
            <person name="Walter F."/>
            <person name="Albersmeier A."/>
            <person name="Kalinowski J."/>
            <person name="Ruckert C."/>
        </authorList>
    </citation>
    <scope>NUCLEOTIDE SEQUENCE</scope>
    <source>
        <strain evidence="2">JCM 3131</strain>
    </source>
</reference>
<sequence>MAGGAAAHRGAFGSARVTAERRARMRRIWPYRPETDLVVVSPGGDVVAYRQGRYDEAAGVGESEPVGTRPDHRRPGLARAVCTAVLHAFADAGGRRAVVRCRRDAACPVPKRLYGSLGFVPRTRTRTYVAGEIRHGPA</sequence>
<dbReference type="EMBL" id="BMQK01000002">
    <property type="protein sequence ID" value="GGQ47345.1"/>
    <property type="molecule type" value="Genomic_DNA"/>
</dbReference>
<dbReference type="InterPro" id="IPR016181">
    <property type="entry name" value="Acyl_CoA_acyltransferase"/>
</dbReference>
<evidence type="ECO:0000313" key="2">
    <source>
        <dbReference type="EMBL" id="GGQ47345.1"/>
    </source>
</evidence>
<evidence type="ECO:0000259" key="1">
    <source>
        <dbReference type="PROSITE" id="PS51186"/>
    </source>
</evidence>
<dbReference type="PROSITE" id="PS51186">
    <property type="entry name" value="GNAT"/>
    <property type="match status" value="1"/>
</dbReference>
<dbReference type="AlphaFoldDB" id="A0A918B910"/>
<dbReference type="InterPro" id="IPR000182">
    <property type="entry name" value="GNAT_dom"/>
</dbReference>
<comment type="caution">
    <text evidence="2">The sequence shown here is derived from an EMBL/GenBank/DDBJ whole genome shotgun (WGS) entry which is preliminary data.</text>
</comment>
<dbReference type="Pfam" id="PF00583">
    <property type="entry name" value="Acetyltransf_1"/>
    <property type="match status" value="1"/>
</dbReference>
<dbReference type="SUPFAM" id="SSF55729">
    <property type="entry name" value="Acyl-CoA N-acyltransferases (Nat)"/>
    <property type="match status" value="1"/>
</dbReference>
<gene>
    <name evidence="2" type="ORF">GCM10010145_15430</name>
</gene>
<dbReference type="GO" id="GO:0016747">
    <property type="term" value="F:acyltransferase activity, transferring groups other than amino-acyl groups"/>
    <property type="evidence" value="ECO:0007669"/>
    <property type="project" value="InterPro"/>
</dbReference>
<keyword evidence="3" id="KW-1185">Reference proteome</keyword>
<evidence type="ECO:0000313" key="3">
    <source>
        <dbReference type="Proteomes" id="UP000620156"/>
    </source>
</evidence>
<accession>A0A918B910</accession>
<proteinExistence type="predicted"/>